<accession>A0A7Z2ZLG3</accession>
<name>A0A7Z2ZLG3_9BACL</name>
<sequence length="87" mass="10192">MLWPEVRSYYPLQWVLIEAIEATTQGNKRVVDQLSVVNSFGVESKEALKTYMKLHRENKARELYVVHTSREELDIEVTVWTGIRAIQ</sequence>
<evidence type="ECO:0000313" key="2">
    <source>
        <dbReference type="Proteomes" id="UP000502248"/>
    </source>
</evidence>
<dbReference type="RefSeq" id="WP_169280294.1">
    <property type="nucleotide sequence ID" value="NZ_CP051680.1"/>
</dbReference>
<keyword evidence="2" id="KW-1185">Reference proteome</keyword>
<organism evidence="1 2">
    <name type="scientific">Cohnella herbarum</name>
    <dbReference type="NCBI Taxonomy" id="2728023"/>
    <lineage>
        <taxon>Bacteria</taxon>
        <taxon>Bacillati</taxon>
        <taxon>Bacillota</taxon>
        <taxon>Bacilli</taxon>
        <taxon>Bacillales</taxon>
        <taxon>Paenibacillaceae</taxon>
        <taxon>Cohnella</taxon>
    </lineage>
</organism>
<proteinExistence type="predicted"/>
<evidence type="ECO:0000313" key="1">
    <source>
        <dbReference type="EMBL" id="QJD84008.1"/>
    </source>
</evidence>
<dbReference type="AlphaFoldDB" id="A0A7Z2ZLG3"/>
<dbReference type="Proteomes" id="UP000502248">
    <property type="component" value="Chromosome"/>
</dbReference>
<reference evidence="1 2" key="1">
    <citation type="submission" date="2020-04" db="EMBL/GenBank/DDBJ databases">
        <title>Genome sequencing of novel species.</title>
        <authorList>
            <person name="Heo J."/>
            <person name="Kim S.-J."/>
            <person name="Kim J.-S."/>
            <person name="Hong S.-B."/>
            <person name="Kwon S.-W."/>
        </authorList>
    </citation>
    <scope>NUCLEOTIDE SEQUENCE [LARGE SCALE GENOMIC DNA]</scope>
    <source>
        <strain evidence="1 2">MFER-1</strain>
    </source>
</reference>
<dbReference type="EMBL" id="CP051680">
    <property type="protein sequence ID" value="QJD84008.1"/>
    <property type="molecule type" value="Genomic_DNA"/>
</dbReference>
<protein>
    <submittedName>
        <fullName evidence="1">Uncharacterized protein</fullName>
    </submittedName>
</protein>
<dbReference type="KEGG" id="cheb:HH215_12985"/>
<gene>
    <name evidence="1" type="ORF">HH215_12985</name>
</gene>